<evidence type="ECO:0000259" key="1">
    <source>
        <dbReference type="Pfam" id="PF02625"/>
    </source>
</evidence>
<dbReference type="InterPro" id="IPR052698">
    <property type="entry name" value="MoCofactor_Util/Proc"/>
</dbReference>
<evidence type="ECO:0000313" key="3">
    <source>
        <dbReference type="EMBL" id="RHZ97605.1"/>
    </source>
</evidence>
<evidence type="ECO:0000313" key="4">
    <source>
        <dbReference type="Proteomes" id="UP000266305"/>
    </source>
</evidence>
<dbReference type="Proteomes" id="UP000266305">
    <property type="component" value="Unassembled WGS sequence"/>
</dbReference>
<gene>
    <name evidence="3" type="primary">xdhC</name>
    <name evidence="3" type="ORF">D1114_04615</name>
</gene>
<feature type="domain" description="XdhC Rossmann" evidence="2">
    <location>
        <begin position="159"/>
        <end position="297"/>
    </location>
</feature>
<dbReference type="Pfam" id="PF13478">
    <property type="entry name" value="XdhC_C"/>
    <property type="match status" value="1"/>
</dbReference>
<dbReference type="InterPro" id="IPR003777">
    <property type="entry name" value="XdhC_CoxI"/>
</dbReference>
<dbReference type="PANTHER" id="PTHR30388:SF6">
    <property type="entry name" value="XANTHINE DEHYDROGENASE SUBUNIT A-RELATED"/>
    <property type="match status" value="1"/>
</dbReference>
<dbReference type="EMBL" id="QWGP01000003">
    <property type="protein sequence ID" value="RHZ97605.1"/>
    <property type="molecule type" value="Genomic_DNA"/>
</dbReference>
<dbReference type="NCBIfam" id="TIGR02964">
    <property type="entry name" value="xanthine_xdhC"/>
    <property type="match status" value="1"/>
</dbReference>
<dbReference type="PANTHER" id="PTHR30388">
    <property type="entry name" value="ALDEHYDE OXIDOREDUCTASE MOLYBDENUM COFACTOR ASSEMBLY PROTEIN"/>
    <property type="match status" value="1"/>
</dbReference>
<protein>
    <submittedName>
        <fullName evidence="3">Xanthine dehydrogenase accessory protein XdhC</fullName>
    </submittedName>
</protein>
<sequence>MAEGFDLGGLRAAVARHGRVARVVVGAVEGSAPRGPGAAMLVWAGGARGTIGGGALEWEAIGRARALLAEGGLRVDRRPLGPALGQCCGGSVTLVTEVWDAAALDGIEGPLVARSLDGRPMGLEVRRLLDRARREGARPPAQIRQGWLIEPLALPEREIWIWGAGHVGRALVAVLNPLPDLALTWIDVARDRFPEILPEGPRAIWTPRPEELVAHAPPHAEHLVLTFSHALDLELCHRILSRGAAGLGVIGSATKAARFRGRLRALGHSDGQIARMVCPIGDKSLGKHPQAIALGVAVGLLGQKRRVGAEIAS</sequence>
<dbReference type="InterPro" id="IPR027051">
    <property type="entry name" value="XdhC_Rossmann_dom"/>
</dbReference>
<dbReference type="Gene3D" id="3.40.50.720">
    <property type="entry name" value="NAD(P)-binding Rossmann-like Domain"/>
    <property type="match status" value="1"/>
</dbReference>
<evidence type="ECO:0000259" key="2">
    <source>
        <dbReference type="Pfam" id="PF13478"/>
    </source>
</evidence>
<dbReference type="AlphaFoldDB" id="A0AAX1UQE7"/>
<name>A0AAX1UQE7_CERSP</name>
<feature type="domain" description="XdhC- CoxI" evidence="1">
    <location>
        <begin position="14"/>
        <end position="73"/>
    </location>
</feature>
<comment type="caution">
    <text evidence="3">The sequence shown here is derived from an EMBL/GenBank/DDBJ whole genome shotgun (WGS) entry which is preliminary data.</text>
</comment>
<accession>A0AAX1UQE7</accession>
<proteinExistence type="predicted"/>
<organism evidence="3 4">
    <name type="scientific">Cereibacter sphaeroides</name>
    <name type="common">Rhodobacter sphaeroides</name>
    <dbReference type="NCBI Taxonomy" id="1063"/>
    <lineage>
        <taxon>Bacteria</taxon>
        <taxon>Pseudomonadati</taxon>
        <taxon>Pseudomonadota</taxon>
        <taxon>Alphaproteobacteria</taxon>
        <taxon>Rhodobacterales</taxon>
        <taxon>Paracoccaceae</taxon>
        <taxon>Cereibacter</taxon>
    </lineage>
</organism>
<dbReference type="Pfam" id="PF02625">
    <property type="entry name" value="XdhC_CoxI"/>
    <property type="match status" value="1"/>
</dbReference>
<dbReference type="RefSeq" id="WP_118999418.1">
    <property type="nucleotide sequence ID" value="NZ_QWGP01000003.1"/>
</dbReference>
<reference evidence="3 4" key="1">
    <citation type="submission" date="2018-08" db="EMBL/GenBank/DDBJ databases">
        <title>Draft genome sequence of Rhodobacter sphaeroides FY.</title>
        <authorList>
            <person name="Rayyan A."/>
            <person name="Meyer T.E."/>
            <person name="Kyndt J.A."/>
        </authorList>
    </citation>
    <scope>NUCLEOTIDE SEQUENCE [LARGE SCALE GENOMIC DNA]</scope>
    <source>
        <strain evidence="3 4">FY</strain>
    </source>
</reference>
<dbReference type="InterPro" id="IPR014308">
    <property type="entry name" value="Xanthine_DH_XdhC"/>
</dbReference>